<evidence type="ECO:0000256" key="7">
    <source>
        <dbReference type="HAMAP-Rule" id="MF_00503"/>
    </source>
</evidence>
<dbReference type="InterPro" id="IPR036935">
    <property type="entry name" value="Ribosomal_bL9_N_sf"/>
</dbReference>
<dbReference type="Pfam" id="PF03948">
    <property type="entry name" value="Ribosomal_L9_C"/>
    <property type="match status" value="1"/>
</dbReference>
<dbReference type="RefSeq" id="WP_040199659.1">
    <property type="nucleotide sequence ID" value="NZ_CP010311.1"/>
</dbReference>
<evidence type="ECO:0000256" key="4">
    <source>
        <dbReference type="ARBA" id="ARBA00022980"/>
    </source>
</evidence>
<dbReference type="GO" id="GO:1990904">
    <property type="term" value="C:ribonucleoprotein complex"/>
    <property type="evidence" value="ECO:0007669"/>
    <property type="project" value="UniProtKB-KW"/>
</dbReference>
<dbReference type="KEGG" id="gsb:GSUB_05620"/>
<dbReference type="InterPro" id="IPR020594">
    <property type="entry name" value="Ribosomal_bL9_bac/chp"/>
</dbReference>
<dbReference type="SUPFAM" id="SSF55653">
    <property type="entry name" value="Ribosomal protein L9 C-domain"/>
    <property type="match status" value="1"/>
</dbReference>
<evidence type="ECO:0000256" key="5">
    <source>
        <dbReference type="ARBA" id="ARBA00023274"/>
    </source>
</evidence>
<gene>
    <name evidence="7" type="primary">rplI</name>
    <name evidence="11" type="ORF">GSUB_05620</name>
</gene>
<dbReference type="NCBIfam" id="TIGR00158">
    <property type="entry name" value="L9"/>
    <property type="match status" value="1"/>
</dbReference>
<comment type="function">
    <text evidence="7">Binds to the 23S rRNA.</text>
</comment>
<evidence type="ECO:0000256" key="8">
    <source>
        <dbReference type="SAM" id="Coils"/>
    </source>
</evidence>
<sequence length="151" mass="16922">MEVILREAVDGLGNIGDIVKVKPGYARNFLVPRGFAIQADKRNVRELEHQKRMLERKLQKLSKDAEALKQRIEAVECAFEQRAGEEGKLFGSVTSLDLEKKLQDAGIEIDRKKIKLPEPIKSLGEFKVPVRLNAGVVAEIKVTVSAQEETE</sequence>
<keyword evidence="8" id="KW-0175">Coiled coil</keyword>
<keyword evidence="5 7" id="KW-0687">Ribonucleoprotein</keyword>
<evidence type="ECO:0000313" key="11">
    <source>
        <dbReference type="EMBL" id="AJF06147.1"/>
    </source>
</evidence>
<dbReference type="AlphaFoldDB" id="A0A0B5FDC9"/>
<dbReference type="HAMAP" id="MF_00503">
    <property type="entry name" value="Ribosomal_bL9"/>
    <property type="match status" value="1"/>
</dbReference>
<dbReference type="Gene3D" id="3.10.430.100">
    <property type="entry name" value="Ribosomal protein L9, C-terminal domain"/>
    <property type="match status" value="1"/>
</dbReference>
<comment type="similarity">
    <text evidence="1 7">Belongs to the bacterial ribosomal protein bL9 family.</text>
</comment>
<keyword evidence="4 7" id="KW-0689">Ribosomal protein</keyword>
<dbReference type="InterPro" id="IPR000244">
    <property type="entry name" value="Ribosomal_bL9"/>
</dbReference>
<evidence type="ECO:0000256" key="6">
    <source>
        <dbReference type="ARBA" id="ARBA00035292"/>
    </source>
</evidence>
<evidence type="ECO:0000256" key="1">
    <source>
        <dbReference type="ARBA" id="ARBA00010605"/>
    </source>
</evidence>
<dbReference type="Pfam" id="PF01281">
    <property type="entry name" value="Ribosomal_L9_N"/>
    <property type="match status" value="1"/>
</dbReference>
<dbReference type="Gene3D" id="3.40.5.10">
    <property type="entry name" value="Ribosomal protein L9, N-terminal domain"/>
    <property type="match status" value="1"/>
</dbReference>
<proteinExistence type="inferred from homology"/>
<organism evidence="11 12">
    <name type="scientific">Geoalkalibacter subterraneus</name>
    <dbReference type="NCBI Taxonomy" id="483547"/>
    <lineage>
        <taxon>Bacteria</taxon>
        <taxon>Pseudomonadati</taxon>
        <taxon>Thermodesulfobacteriota</taxon>
        <taxon>Desulfuromonadia</taxon>
        <taxon>Desulfuromonadales</taxon>
        <taxon>Geoalkalibacteraceae</taxon>
        <taxon>Geoalkalibacter</taxon>
    </lineage>
</organism>
<reference evidence="11 12" key="1">
    <citation type="journal article" date="2015" name="Genome Announc.">
        <title>Genomes of Geoalkalibacter ferrihydriticus Z-0531T and Geoalkalibacter subterraneus Red1T, Two Haloalkaliphilic Metal-Reducing Deltaproteobacteria.</title>
        <authorList>
            <person name="Badalamenti J.P."/>
            <person name="Krajmalnik-Brown R."/>
            <person name="Torres C.I."/>
            <person name="Bond D.R."/>
        </authorList>
    </citation>
    <scope>NUCLEOTIDE SEQUENCE [LARGE SCALE GENOMIC DNA]</scope>
    <source>
        <strain evidence="11 12">Red1</strain>
    </source>
</reference>
<dbReference type="GO" id="GO:0003735">
    <property type="term" value="F:structural constituent of ribosome"/>
    <property type="evidence" value="ECO:0007669"/>
    <property type="project" value="InterPro"/>
</dbReference>
<dbReference type="PANTHER" id="PTHR21368">
    <property type="entry name" value="50S RIBOSOMAL PROTEIN L9"/>
    <property type="match status" value="1"/>
</dbReference>
<dbReference type="SUPFAM" id="SSF55658">
    <property type="entry name" value="L9 N-domain-like"/>
    <property type="match status" value="1"/>
</dbReference>
<dbReference type="EMBL" id="CP010311">
    <property type="protein sequence ID" value="AJF06147.1"/>
    <property type="molecule type" value="Genomic_DNA"/>
</dbReference>
<dbReference type="GO" id="GO:0005840">
    <property type="term" value="C:ribosome"/>
    <property type="evidence" value="ECO:0007669"/>
    <property type="project" value="UniProtKB-KW"/>
</dbReference>
<accession>A0A0B5FDC9</accession>
<dbReference type="FunFam" id="3.40.5.10:FF:000003">
    <property type="entry name" value="50S ribosomal protein L9"/>
    <property type="match status" value="1"/>
</dbReference>
<dbReference type="HOGENOM" id="CLU_078938_3_0_7"/>
<dbReference type="Proteomes" id="UP000035036">
    <property type="component" value="Chromosome"/>
</dbReference>
<evidence type="ECO:0000256" key="2">
    <source>
        <dbReference type="ARBA" id="ARBA00022730"/>
    </source>
</evidence>
<evidence type="ECO:0000313" key="12">
    <source>
        <dbReference type="Proteomes" id="UP000035036"/>
    </source>
</evidence>
<dbReference type="InterPro" id="IPR020070">
    <property type="entry name" value="Ribosomal_bL9_N"/>
</dbReference>
<dbReference type="GO" id="GO:0019843">
    <property type="term" value="F:rRNA binding"/>
    <property type="evidence" value="ECO:0007669"/>
    <property type="project" value="UniProtKB-UniRule"/>
</dbReference>
<feature type="coiled-coil region" evidence="8">
    <location>
        <begin position="37"/>
        <end position="78"/>
    </location>
</feature>
<dbReference type="GO" id="GO:0006412">
    <property type="term" value="P:translation"/>
    <property type="evidence" value="ECO:0007669"/>
    <property type="project" value="UniProtKB-UniRule"/>
</dbReference>
<name>A0A0B5FDC9_9BACT</name>
<keyword evidence="3 7" id="KW-0694">RNA-binding</keyword>
<evidence type="ECO:0000256" key="3">
    <source>
        <dbReference type="ARBA" id="ARBA00022884"/>
    </source>
</evidence>
<keyword evidence="12" id="KW-1185">Reference proteome</keyword>
<dbReference type="InterPro" id="IPR020069">
    <property type="entry name" value="Ribosomal_bL9_C"/>
</dbReference>
<dbReference type="InterPro" id="IPR036791">
    <property type="entry name" value="Ribosomal_bL9_C_sf"/>
</dbReference>
<feature type="domain" description="Ribosomal protein L9" evidence="9">
    <location>
        <begin position="1"/>
        <end position="47"/>
    </location>
</feature>
<evidence type="ECO:0000259" key="9">
    <source>
        <dbReference type="Pfam" id="PF01281"/>
    </source>
</evidence>
<protein>
    <recommendedName>
        <fullName evidence="6 7">Large ribosomal subunit protein bL9</fullName>
    </recommendedName>
</protein>
<feature type="domain" description="Large ribosomal subunit protein bL9 C-terminal" evidence="10">
    <location>
        <begin position="64"/>
        <end position="145"/>
    </location>
</feature>
<dbReference type="STRING" id="483547.GSUB_05620"/>
<dbReference type="OrthoDB" id="9788336at2"/>
<dbReference type="InterPro" id="IPR009027">
    <property type="entry name" value="Ribosomal_bL9/RNase_H1_N"/>
</dbReference>
<keyword evidence="2 7" id="KW-0699">rRNA-binding</keyword>
<evidence type="ECO:0000259" key="10">
    <source>
        <dbReference type="Pfam" id="PF03948"/>
    </source>
</evidence>